<evidence type="ECO:0000256" key="4">
    <source>
        <dbReference type="ARBA" id="ARBA00022801"/>
    </source>
</evidence>
<dbReference type="SMART" id="SM00644">
    <property type="entry name" value="Ami_2"/>
    <property type="match status" value="1"/>
</dbReference>
<dbReference type="EMBL" id="CP094529">
    <property type="protein sequence ID" value="UOE37688.1"/>
    <property type="molecule type" value="Genomic_DNA"/>
</dbReference>
<dbReference type="InterPro" id="IPR036505">
    <property type="entry name" value="Amidase/PGRP_sf"/>
</dbReference>
<dbReference type="SUPFAM" id="SSF55846">
    <property type="entry name" value="N-acetylmuramoyl-L-alanine amidase-like"/>
    <property type="match status" value="1"/>
</dbReference>
<keyword evidence="4" id="KW-0378">Hydrolase</keyword>
<dbReference type="CDD" id="cd06583">
    <property type="entry name" value="PGRP"/>
    <property type="match status" value="1"/>
</dbReference>
<evidence type="ECO:0000256" key="2">
    <source>
        <dbReference type="ARBA" id="ARBA00007553"/>
    </source>
</evidence>
<dbReference type="EC" id="3.5.1.28" evidence="3"/>
<dbReference type="Gene3D" id="3.40.80.10">
    <property type="entry name" value="Peptidoglycan recognition protein-like"/>
    <property type="match status" value="1"/>
</dbReference>
<reference evidence="7 8" key="1">
    <citation type="submission" date="2022-03" db="EMBL/GenBank/DDBJ databases">
        <title>Chryseobacterium sp. isolated from the Andong Sikhe.</title>
        <authorList>
            <person name="Won M."/>
            <person name="Kim S.-J."/>
            <person name="Kwon S.-W."/>
        </authorList>
    </citation>
    <scope>NUCLEOTIDE SEQUENCE [LARGE SCALE GENOMIC DNA]</scope>
    <source>
        <strain evidence="7 8">ADR-1</strain>
    </source>
</reference>
<dbReference type="Proteomes" id="UP000831068">
    <property type="component" value="Chromosome"/>
</dbReference>
<evidence type="ECO:0000259" key="6">
    <source>
        <dbReference type="SMART" id="SM00644"/>
    </source>
</evidence>
<dbReference type="InterPro" id="IPR002502">
    <property type="entry name" value="Amidase_domain"/>
</dbReference>
<evidence type="ECO:0000256" key="1">
    <source>
        <dbReference type="ARBA" id="ARBA00001561"/>
    </source>
</evidence>
<gene>
    <name evidence="7" type="ORF">MTP08_11570</name>
</gene>
<evidence type="ECO:0000313" key="7">
    <source>
        <dbReference type="EMBL" id="UOE37688.1"/>
    </source>
</evidence>
<organism evidence="7 8">
    <name type="scientific">Chryseobacterium oryzae</name>
    <dbReference type="NCBI Taxonomy" id="2929799"/>
    <lineage>
        <taxon>Bacteria</taxon>
        <taxon>Pseudomonadati</taxon>
        <taxon>Bacteroidota</taxon>
        <taxon>Flavobacteriia</taxon>
        <taxon>Flavobacteriales</taxon>
        <taxon>Weeksellaceae</taxon>
        <taxon>Chryseobacterium group</taxon>
        <taxon>Chryseobacterium</taxon>
    </lineage>
</organism>
<dbReference type="Gene3D" id="1.10.101.10">
    <property type="entry name" value="PGBD-like superfamily/PGBD"/>
    <property type="match status" value="1"/>
</dbReference>
<comment type="similarity">
    <text evidence="2">Belongs to the N-acetylmuramoyl-L-alanine amidase 2 family.</text>
</comment>
<dbReference type="Pfam" id="PF01471">
    <property type="entry name" value="PG_binding_1"/>
    <property type="match status" value="1"/>
</dbReference>
<dbReference type="InterPro" id="IPR051206">
    <property type="entry name" value="NAMLAA_amidase_2"/>
</dbReference>
<name>A0ABY4BEV6_9FLAO</name>
<accession>A0ABY4BEV6</accession>
<dbReference type="InterPro" id="IPR036365">
    <property type="entry name" value="PGBD-like_sf"/>
</dbReference>
<dbReference type="Pfam" id="PF01510">
    <property type="entry name" value="Amidase_2"/>
    <property type="match status" value="1"/>
</dbReference>
<dbReference type="PROSITE" id="PS51257">
    <property type="entry name" value="PROKAR_LIPOPROTEIN"/>
    <property type="match status" value="1"/>
</dbReference>
<evidence type="ECO:0000313" key="8">
    <source>
        <dbReference type="Proteomes" id="UP000831068"/>
    </source>
</evidence>
<dbReference type="RefSeq" id="WP_243576084.1">
    <property type="nucleotide sequence ID" value="NZ_CP094529.1"/>
</dbReference>
<evidence type="ECO:0000256" key="3">
    <source>
        <dbReference type="ARBA" id="ARBA00011901"/>
    </source>
</evidence>
<dbReference type="PANTHER" id="PTHR30417">
    <property type="entry name" value="N-ACETYLMURAMOYL-L-ALANINE AMIDASE AMID"/>
    <property type="match status" value="1"/>
</dbReference>
<dbReference type="InterPro" id="IPR002477">
    <property type="entry name" value="Peptidoglycan-bd-like"/>
</dbReference>
<keyword evidence="5" id="KW-0961">Cell wall biogenesis/degradation</keyword>
<evidence type="ECO:0000256" key="5">
    <source>
        <dbReference type="ARBA" id="ARBA00023316"/>
    </source>
</evidence>
<proteinExistence type="inferred from homology"/>
<protein>
    <recommendedName>
        <fullName evidence="3">N-acetylmuramoyl-L-alanine amidase</fullName>
        <ecNumber evidence="3">3.5.1.28</ecNumber>
    </recommendedName>
</protein>
<dbReference type="PANTHER" id="PTHR30417:SF1">
    <property type="entry name" value="N-ACETYLMURAMOYL-L-ALANINE AMIDASE AMID"/>
    <property type="match status" value="1"/>
</dbReference>
<feature type="domain" description="N-acetylmuramoyl-L-alanine amidase" evidence="6">
    <location>
        <begin position="92"/>
        <end position="234"/>
    </location>
</feature>
<dbReference type="SUPFAM" id="SSF47090">
    <property type="entry name" value="PGBD-like"/>
    <property type="match status" value="1"/>
</dbReference>
<dbReference type="InterPro" id="IPR036366">
    <property type="entry name" value="PGBDSf"/>
</dbReference>
<sequence>MRKSLYIIGLSVLVFSCTSQKNIKKNSYRPKTAVSQAKPVNVAAVEKQKPHVIKDHGVEFFTTNIADITKNDNTASYGSIVSAKPAGFKVVKTYFPAIAQNFRQKYLILHYTVLPDDKSVEVLTKQNVSAHYLVNNLGDNEIYQLVDENKRSYHAGVSAWRADKNLNDTSIGIEIVNPGYKSDATGKKIFQPFSDEQIKKVAALAKDIVMRYNIPPTNVLAHSDIAPTRKQDPGPLFPWKKLYDEYQIGMWYDEAVKQTFIVNAETEVSTKYNEPSFVFVVQTALQKFGYDLFPNGKWDDATKRTIEVFQYHFRPQNYDGVIDAETWAILQALNQKYPVK</sequence>
<comment type="catalytic activity">
    <reaction evidence="1">
        <text>Hydrolyzes the link between N-acetylmuramoyl residues and L-amino acid residues in certain cell-wall glycopeptides.</text>
        <dbReference type="EC" id="3.5.1.28"/>
    </reaction>
</comment>
<keyword evidence="8" id="KW-1185">Reference proteome</keyword>